<protein>
    <recommendedName>
        <fullName evidence="2">Peptide deformylase</fullName>
        <shortName evidence="2">PDF</shortName>
        <ecNumber evidence="2">3.5.1.88</ecNumber>
    </recommendedName>
    <alternativeName>
        <fullName evidence="2">Polypeptide deformylase</fullName>
    </alternativeName>
</protein>
<sequence>MSKELKIYTYASPVLKKKTECLQFIGEEERAFFSSMVEIMHKANGVGLAANQVGVNKQMLVIDIGTGIIKIANPKIIKKAGRVSQEEGCLSLPDIVVKVCRAKDIVVAGINEHNQSVKFDAHDLLARVFQHEVDHLNGKLIIDYAPWHRKLLLKADFSKARKKALRLN</sequence>
<proteinExistence type="inferred from homology"/>
<feature type="binding site" evidence="2">
    <location>
        <position position="131"/>
    </location>
    <ligand>
        <name>Fe cation</name>
        <dbReference type="ChEBI" id="CHEBI:24875"/>
    </ligand>
</feature>
<dbReference type="GO" id="GO:0042586">
    <property type="term" value="F:peptide deformylase activity"/>
    <property type="evidence" value="ECO:0007669"/>
    <property type="project" value="UniProtKB-UniRule"/>
</dbReference>
<dbReference type="Gene3D" id="3.90.45.10">
    <property type="entry name" value="Peptide deformylase"/>
    <property type="match status" value="1"/>
</dbReference>
<organism evidence="3 4">
    <name type="scientific">Candidatus Ghiorseimicrobium undicola</name>
    <dbReference type="NCBI Taxonomy" id="1974746"/>
    <lineage>
        <taxon>Bacteria</taxon>
        <taxon>Pseudomonadati</taxon>
        <taxon>Candidatus Omnitrophota</taxon>
        <taxon>Candidatus Ghiorseimicrobium</taxon>
    </lineage>
</organism>
<dbReference type="NCBIfam" id="TIGR00079">
    <property type="entry name" value="pept_deformyl"/>
    <property type="match status" value="1"/>
</dbReference>
<dbReference type="PIRSF" id="PIRSF004749">
    <property type="entry name" value="Pep_def"/>
    <property type="match status" value="1"/>
</dbReference>
<dbReference type="Proteomes" id="UP000229641">
    <property type="component" value="Unassembled WGS sequence"/>
</dbReference>
<dbReference type="InterPro" id="IPR036821">
    <property type="entry name" value="Peptide_deformylase_sf"/>
</dbReference>
<dbReference type="EMBL" id="PCWA01000109">
    <property type="protein sequence ID" value="PIQ88316.1"/>
    <property type="molecule type" value="Genomic_DNA"/>
</dbReference>
<evidence type="ECO:0000256" key="1">
    <source>
        <dbReference type="ARBA" id="ARBA00010759"/>
    </source>
</evidence>
<keyword evidence="2" id="KW-0479">Metal-binding</keyword>
<keyword evidence="2" id="KW-0648">Protein biosynthesis</keyword>
<comment type="caution">
    <text evidence="3">The sequence shown here is derived from an EMBL/GenBank/DDBJ whole genome shotgun (WGS) entry which is preliminary data.</text>
</comment>
<evidence type="ECO:0000256" key="2">
    <source>
        <dbReference type="HAMAP-Rule" id="MF_00163"/>
    </source>
</evidence>
<dbReference type="InterPro" id="IPR023635">
    <property type="entry name" value="Peptide_deformylase"/>
</dbReference>
<evidence type="ECO:0000313" key="3">
    <source>
        <dbReference type="EMBL" id="PIQ88316.1"/>
    </source>
</evidence>
<dbReference type="AlphaFoldDB" id="A0A2H0LVD0"/>
<dbReference type="GO" id="GO:0046872">
    <property type="term" value="F:metal ion binding"/>
    <property type="evidence" value="ECO:0007669"/>
    <property type="project" value="UniProtKB-KW"/>
</dbReference>
<gene>
    <name evidence="2 3" type="primary">def</name>
    <name evidence="3" type="ORF">COV72_08395</name>
</gene>
<dbReference type="HAMAP" id="MF_00163">
    <property type="entry name" value="Pep_deformylase"/>
    <property type="match status" value="1"/>
</dbReference>
<evidence type="ECO:0000313" key="4">
    <source>
        <dbReference type="Proteomes" id="UP000229641"/>
    </source>
</evidence>
<feature type="binding site" evidence="2">
    <location>
        <position position="89"/>
    </location>
    <ligand>
        <name>Fe cation</name>
        <dbReference type="ChEBI" id="CHEBI:24875"/>
    </ligand>
</feature>
<keyword evidence="2" id="KW-0408">Iron</keyword>
<keyword evidence="2" id="KW-0378">Hydrolase</keyword>
<feature type="active site" evidence="2">
    <location>
        <position position="132"/>
    </location>
</feature>
<dbReference type="CDD" id="cd00487">
    <property type="entry name" value="Pep_deformylase"/>
    <property type="match status" value="1"/>
</dbReference>
<comment type="cofactor">
    <cofactor evidence="2">
        <name>Fe(2+)</name>
        <dbReference type="ChEBI" id="CHEBI:29033"/>
    </cofactor>
    <text evidence="2">Binds 1 Fe(2+) ion.</text>
</comment>
<name>A0A2H0LVD0_9BACT</name>
<dbReference type="SUPFAM" id="SSF56420">
    <property type="entry name" value="Peptide deformylase"/>
    <property type="match status" value="1"/>
</dbReference>
<dbReference type="Pfam" id="PF01327">
    <property type="entry name" value="Pep_deformylase"/>
    <property type="match status" value="1"/>
</dbReference>
<reference evidence="3 4" key="1">
    <citation type="submission" date="2017-09" db="EMBL/GenBank/DDBJ databases">
        <title>Depth-based differentiation of microbial function through sediment-hosted aquifers and enrichment of novel symbionts in the deep terrestrial subsurface.</title>
        <authorList>
            <person name="Probst A.J."/>
            <person name="Ladd B."/>
            <person name="Jarett J.K."/>
            <person name="Geller-Mcgrath D.E."/>
            <person name="Sieber C.M."/>
            <person name="Emerson J.B."/>
            <person name="Anantharaman K."/>
            <person name="Thomas B.C."/>
            <person name="Malmstrom R."/>
            <person name="Stieglmeier M."/>
            <person name="Klingl A."/>
            <person name="Woyke T."/>
            <person name="Ryan C.M."/>
            <person name="Banfield J.F."/>
        </authorList>
    </citation>
    <scope>NUCLEOTIDE SEQUENCE [LARGE SCALE GENOMIC DNA]</scope>
    <source>
        <strain evidence="3">CG11_big_fil_rev_8_21_14_0_20_42_13</strain>
    </source>
</reference>
<comment type="catalytic activity">
    <reaction evidence="2">
        <text>N-terminal N-formyl-L-methionyl-[peptide] + H2O = N-terminal L-methionyl-[peptide] + formate</text>
        <dbReference type="Rhea" id="RHEA:24420"/>
        <dbReference type="Rhea" id="RHEA-COMP:10639"/>
        <dbReference type="Rhea" id="RHEA-COMP:10640"/>
        <dbReference type="ChEBI" id="CHEBI:15377"/>
        <dbReference type="ChEBI" id="CHEBI:15740"/>
        <dbReference type="ChEBI" id="CHEBI:49298"/>
        <dbReference type="ChEBI" id="CHEBI:64731"/>
        <dbReference type="EC" id="3.5.1.88"/>
    </reaction>
</comment>
<feature type="binding site" evidence="2">
    <location>
        <position position="135"/>
    </location>
    <ligand>
        <name>Fe cation</name>
        <dbReference type="ChEBI" id="CHEBI:24875"/>
    </ligand>
</feature>
<comment type="function">
    <text evidence="2">Removes the formyl group from the N-terminal Met of newly synthesized proteins. Requires at least a dipeptide for an efficient rate of reaction. N-terminal L-methionine is a prerequisite for activity but the enzyme has broad specificity at other positions.</text>
</comment>
<accession>A0A2H0LVD0</accession>
<dbReference type="EC" id="3.5.1.88" evidence="2"/>
<comment type="similarity">
    <text evidence="1 2">Belongs to the polypeptide deformylase family.</text>
</comment>
<dbReference type="PRINTS" id="PR01576">
    <property type="entry name" value="PDEFORMYLASE"/>
</dbReference>
<dbReference type="NCBIfam" id="NF001159">
    <property type="entry name" value="PRK00150.1-3"/>
    <property type="match status" value="1"/>
</dbReference>
<dbReference type="GO" id="GO:0006412">
    <property type="term" value="P:translation"/>
    <property type="evidence" value="ECO:0007669"/>
    <property type="project" value="UniProtKB-UniRule"/>
</dbReference>
<dbReference type="PANTHER" id="PTHR10458">
    <property type="entry name" value="PEPTIDE DEFORMYLASE"/>
    <property type="match status" value="1"/>
</dbReference>
<dbReference type="PANTHER" id="PTHR10458:SF22">
    <property type="entry name" value="PEPTIDE DEFORMYLASE"/>
    <property type="match status" value="1"/>
</dbReference>